<dbReference type="PROSITE" id="PS50883">
    <property type="entry name" value="EAL"/>
    <property type="match status" value="1"/>
</dbReference>
<dbReference type="GO" id="GO:0071111">
    <property type="term" value="F:cyclic-guanylate-specific phosphodiesterase activity"/>
    <property type="evidence" value="ECO:0007669"/>
    <property type="project" value="UniProtKB-EC"/>
</dbReference>
<dbReference type="SUPFAM" id="SSF55073">
    <property type="entry name" value="Nucleotide cyclase"/>
    <property type="match status" value="1"/>
</dbReference>
<evidence type="ECO:0000313" key="6">
    <source>
        <dbReference type="EMBL" id="SQD03414.1"/>
    </source>
</evidence>
<reference evidence="6 7" key="1">
    <citation type="submission" date="2018-06" db="EMBL/GenBank/DDBJ databases">
        <authorList>
            <consortium name="Pathogen Informatics"/>
            <person name="Doyle S."/>
        </authorList>
    </citation>
    <scope>NUCLEOTIDE SEQUENCE [LARGE SCALE GENOMIC DNA]</scope>
    <source>
        <strain evidence="6 7">NCTC8009</strain>
    </source>
</reference>
<dbReference type="SUPFAM" id="SSF141868">
    <property type="entry name" value="EAL domain-like"/>
    <property type="match status" value="1"/>
</dbReference>
<dbReference type="EMBL" id="UARW01000010">
    <property type="protein sequence ID" value="SQD03414.1"/>
    <property type="molecule type" value="Genomic_DNA"/>
</dbReference>
<dbReference type="SMART" id="SM00052">
    <property type="entry name" value="EAL"/>
    <property type="match status" value="1"/>
</dbReference>
<accession>A0A2X3K8Z0</accession>
<dbReference type="Gene3D" id="3.20.20.450">
    <property type="entry name" value="EAL domain"/>
    <property type="match status" value="1"/>
</dbReference>
<dbReference type="Pfam" id="PF00563">
    <property type="entry name" value="EAL"/>
    <property type="match status" value="1"/>
</dbReference>
<protein>
    <recommendedName>
        <fullName evidence="1">cyclic-guanylate-specific phosphodiesterase</fullName>
        <ecNumber evidence="1">3.1.4.52</ecNumber>
    </recommendedName>
</protein>
<dbReference type="Proteomes" id="UP000250991">
    <property type="component" value="Unassembled WGS sequence"/>
</dbReference>
<dbReference type="InterPro" id="IPR052155">
    <property type="entry name" value="Biofilm_reg_signaling"/>
</dbReference>
<name>A0A2X3K8Z0_ECOLX</name>
<dbReference type="CDD" id="cd01948">
    <property type="entry name" value="EAL"/>
    <property type="match status" value="1"/>
</dbReference>
<keyword evidence="2" id="KW-0973">c-di-GMP</keyword>
<dbReference type="InterPro" id="IPR000160">
    <property type="entry name" value="GGDEF_dom"/>
</dbReference>
<dbReference type="SMART" id="SM00267">
    <property type="entry name" value="GGDEF"/>
    <property type="match status" value="1"/>
</dbReference>
<evidence type="ECO:0000256" key="3">
    <source>
        <dbReference type="ARBA" id="ARBA00034290"/>
    </source>
</evidence>
<evidence type="ECO:0000256" key="2">
    <source>
        <dbReference type="ARBA" id="ARBA00022636"/>
    </source>
</evidence>
<sequence>MQDLIDHAINHADNNKVGFVYLDLDNFKKVNDAYGHLFGDQLLRDVSLAILSCLEHDQVLARPGGDEFLVLASNTSQSALEAMASRILTRLRLPFRIGLIEVYTSCSVGIALSPEHGSDSTAIIRHADTAMYTAKEGGRGQFCVFTPEMNQRVFEYLWLDTNLRKALENDQLVIHYQPKITWRGEVRSLEALVRWQSPERGLIPPLDFISYAEESGLIVPLGRWVILDVVRQVAKWRDKGINLRVAVNISARQLADQTIFTALKQVLQELNFEYCPIDVELTESCLIENDELALSVIQQFSQLGAQVHLDDFGTGYSSLSQLARFPIDAIKLDQVFVRDIHKQPVSQSLVRAIVAVAQALNLQVIAEGVESAKEDAFLTKNGINERQGFLFAKPMPAVAFERWYKRYLKRA</sequence>
<dbReference type="PANTHER" id="PTHR44757">
    <property type="entry name" value="DIGUANYLATE CYCLASE DGCP"/>
    <property type="match status" value="1"/>
</dbReference>
<dbReference type="InterPro" id="IPR043128">
    <property type="entry name" value="Rev_trsase/Diguanyl_cyclase"/>
</dbReference>
<dbReference type="InterPro" id="IPR001633">
    <property type="entry name" value="EAL_dom"/>
</dbReference>
<evidence type="ECO:0000259" key="4">
    <source>
        <dbReference type="PROSITE" id="PS50883"/>
    </source>
</evidence>
<dbReference type="PROSITE" id="PS50887">
    <property type="entry name" value="GGDEF"/>
    <property type="match status" value="1"/>
</dbReference>
<keyword evidence="6" id="KW-0378">Hydrolase</keyword>
<dbReference type="FunFam" id="3.20.20.450:FF:000001">
    <property type="entry name" value="Cyclic di-GMP phosphodiesterase yahA"/>
    <property type="match status" value="1"/>
</dbReference>
<organism evidence="6 7">
    <name type="scientific">Escherichia coli</name>
    <dbReference type="NCBI Taxonomy" id="562"/>
    <lineage>
        <taxon>Bacteria</taxon>
        <taxon>Pseudomonadati</taxon>
        <taxon>Pseudomonadota</taxon>
        <taxon>Gammaproteobacteria</taxon>
        <taxon>Enterobacterales</taxon>
        <taxon>Enterobacteriaceae</taxon>
        <taxon>Escherichia</taxon>
    </lineage>
</organism>
<comment type="catalytic activity">
    <reaction evidence="3">
        <text>3',3'-c-di-GMP + H2O = 5'-phosphoguanylyl(3'-&gt;5')guanosine + H(+)</text>
        <dbReference type="Rhea" id="RHEA:24902"/>
        <dbReference type="ChEBI" id="CHEBI:15377"/>
        <dbReference type="ChEBI" id="CHEBI:15378"/>
        <dbReference type="ChEBI" id="CHEBI:58754"/>
        <dbReference type="ChEBI" id="CHEBI:58805"/>
        <dbReference type="EC" id="3.1.4.52"/>
    </reaction>
</comment>
<dbReference type="PANTHER" id="PTHR44757:SF11">
    <property type="entry name" value="CYCLIC DI-GMP PHOSPHODIESTERASE PDER"/>
    <property type="match status" value="1"/>
</dbReference>
<proteinExistence type="predicted"/>
<feature type="domain" description="EAL" evidence="4">
    <location>
        <begin position="156"/>
        <end position="408"/>
    </location>
</feature>
<gene>
    <name evidence="6" type="primary">gmr_1</name>
    <name evidence="6" type="ORF">NCTC8009_03907</name>
</gene>
<dbReference type="Gene3D" id="3.30.70.270">
    <property type="match status" value="1"/>
</dbReference>
<evidence type="ECO:0000259" key="5">
    <source>
        <dbReference type="PROSITE" id="PS50887"/>
    </source>
</evidence>
<evidence type="ECO:0000256" key="1">
    <source>
        <dbReference type="ARBA" id="ARBA00012282"/>
    </source>
</evidence>
<evidence type="ECO:0000313" key="7">
    <source>
        <dbReference type="Proteomes" id="UP000250991"/>
    </source>
</evidence>
<dbReference type="AlphaFoldDB" id="A0A2X3K8Z0"/>
<dbReference type="CDD" id="cd01949">
    <property type="entry name" value="GGDEF"/>
    <property type="match status" value="1"/>
</dbReference>
<dbReference type="Pfam" id="PF00990">
    <property type="entry name" value="GGDEF"/>
    <property type="match status" value="1"/>
</dbReference>
<dbReference type="EC" id="3.1.4.52" evidence="1"/>
<dbReference type="InterPro" id="IPR035919">
    <property type="entry name" value="EAL_sf"/>
</dbReference>
<dbReference type="NCBIfam" id="TIGR00254">
    <property type="entry name" value="GGDEF"/>
    <property type="match status" value="1"/>
</dbReference>
<dbReference type="NCBIfam" id="NF007474">
    <property type="entry name" value="PRK10060.1"/>
    <property type="match status" value="1"/>
</dbReference>
<dbReference type="InterPro" id="IPR029787">
    <property type="entry name" value="Nucleotide_cyclase"/>
</dbReference>
<feature type="domain" description="GGDEF" evidence="5">
    <location>
        <begin position="15"/>
        <end position="147"/>
    </location>
</feature>
<dbReference type="STRING" id="585034.ECIAI1_1310"/>